<evidence type="ECO:0000256" key="1">
    <source>
        <dbReference type="ARBA" id="ARBA00000085"/>
    </source>
</evidence>
<organism evidence="5 6">
    <name type="scientific">Pelomonas lactea</name>
    <dbReference type="NCBI Taxonomy" id="3299030"/>
    <lineage>
        <taxon>Bacteria</taxon>
        <taxon>Pseudomonadati</taxon>
        <taxon>Pseudomonadota</taxon>
        <taxon>Betaproteobacteria</taxon>
        <taxon>Burkholderiales</taxon>
        <taxon>Sphaerotilaceae</taxon>
        <taxon>Roseateles</taxon>
    </lineage>
</organism>
<dbReference type="InterPro" id="IPR036890">
    <property type="entry name" value="HATPase_C_sf"/>
</dbReference>
<keyword evidence="3" id="KW-0472">Membrane</keyword>
<dbReference type="PRINTS" id="PR00344">
    <property type="entry name" value="BCTRLSENSOR"/>
</dbReference>
<evidence type="ECO:0000313" key="5">
    <source>
        <dbReference type="EMBL" id="MFG6461373.1"/>
    </source>
</evidence>
<dbReference type="RefSeq" id="WP_394510232.1">
    <property type="nucleotide sequence ID" value="NZ_JBIGHX010000002.1"/>
</dbReference>
<dbReference type="EC" id="2.7.13.3" evidence="2"/>
<accession>A0ABW7GHC9</accession>
<dbReference type="PROSITE" id="PS50109">
    <property type="entry name" value="HIS_KIN"/>
    <property type="match status" value="1"/>
</dbReference>
<evidence type="ECO:0000259" key="4">
    <source>
        <dbReference type="PROSITE" id="PS50109"/>
    </source>
</evidence>
<dbReference type="SUPFAM" id="SSF55874">
    <property type="entry name" value="ATPase domain of HSP90 chaperone/DNA topoisomerase II/histidine kinase"/>
    <property type="match status" value="1"/>
</dbReference>
<dbReference type="InterPro" id="IPR003594">
    <property type="entry name" value="HATPase_dom"/>
</dbReference>
<keyword evidence="5" id="KW-0808">Transferase</keyword>
<feature type="transmembrane region" description="Helical" evidence="3">
    <location>
        <begin position="102"/>
        <end position="124"/>
    </location>
</feature>
<feature type="transmembrane region" description="Helical" evidence="3">
    <location>
        <begin position="69"/>
        <end position="90"/>
    </location>
</feature>
<keyword evidence="3" id="KW-1133">Transmembrane helix</keyword>
<dbReference type="InterPro" id="IPR005467">
    <property type="entry name" value="His_kinase_dom"/>
</dbReference>
<name>A0ABW7GHC9_9BURK</name>
<dbReference type="PANTHER" id="PTHR34220">
    <property type="entry name" value="SENSOR HISTIDINE KINASE YPDA"/>
    <property type="match status" value="1"/>
</dbReference>
<comment type="catalytic activity">
    <reaction evidence="1">
        <text>ATP + protein L-histidine = ADP + protein N-phospho-L-histidine.</text>
        <dbReference type="EC" id="2.7.13.3"/>
    </reaction>
</comment>
<evidence type="ECO:0000313" key="6">
    <source>
        <dbReference type="Proteomes" id="UP001606302"/>
    </source>
</evidence>
<dbReference type="InterPro" id="IPR010559">
    <property type="entry name" value="Sig_transdc_His_kin_internal"/>
</dbReference>
<dbReference type="EMBL" id="JBIGHX010000002">
    <property type="protein sequence ID" value="MFG6461373.1"/>
    <property type="molecule type" value="Genomic_DNA"/>
</dbReference>
<feature type="transmembrane region" description="Helical" evidence="3">
    <location>
        <begin position="42"/>
        <end position="62"/>
    </location>
</feature>
<keyword evidence="6" id="KW-1185">Reference proteome</keyword>
<keyword evidence="3" id="KW-0812">Transmembrane</keyword>
<proteinExistence type="predicted"/>
<dbReference type="InterPro" id="IPR004358">
    <property type="entry name" value="Sig_transdc_His_kin-like_C"/>
</dbReference>
<feature type="transmembrane region" description="Helical" evidence="3">
    <location>
        <begin position="19"/>
        <end position="36"/>
    </location>
</feature>
<dbReference type="Proteomes" id="UP001606302">
    <property type="component" value="Unassembled WGS sequence"/>
</dbReference>
<keyword evidence="5" id="KW-0418">Kinase</keyword>
<dbReference type="PANTHER" id="PTHR34220:SF9">
    <property type="entry name" value="SIGNAL TRANSDUCTION HISTIDINE KINASE INTERNAL REGION DOMAIN-CONTAINING PROTEIN"/>
    <property type="match status" value="1"/>
</dbReference>
<dbReference type="Pfam" id="PF02518">
    <property type="entry name" value="HATPase_c"/>
    <property type="match status" value="1"/>
</dbReference>
<reference evidence="5 6" key="1">
    <citation type="submission" date="2024-08" db="EMBL/GenBank/DDBJ databases">
        <authorList>
            <person name="Lu H."/>
        </authorList>
    </citation>
    <scope>NUCLEOTIDE SEQUENCE [LARGE SCALE GENOMIC DNA]</scope>
    <source>
        <strain evidence="5 6">DXS20W</strain>
    </source>
</reference>
<sequence length="353" mass="38184">MSAAAADLLRDYRPRRTQLLPVLAFWLGWGLLRWQLGPGVAQRVLGVAAQFWLAYTLAWWALSAARGRGSLWLTAALPAAALGALLGLPLTADFSWQRLTVGAALAAQLLPAISLALVLHLLPLAARWREQRRHAAEAARLRQAATVADLSRQVTLAELKTLQAQVEPHFLYNTLAGIQYLVRHNAALADRMLGRLHDYLRLALPAMREPMSTLAKEFALADAYLALMQMRLGDRLRVTLDLPEPLACRPFPPLMLGSLVENAIQHGIEPKPDGGELRVAARVQDGGLVLEVSDTGIGLQAAAAGHTGGTGLGLSSLRERLLLLYGQAARLDVTAQPQGGVSAVIWVPQLPNR</sequence>
<dbReference type="GO" id="GO:0004673">
    <property type="term" value="F:protein histidine kinase activity"/>
    <property type="evidence" value="ECO:0007669"/>
    <property type="project" value="UniProtKB-EC"/>
</dbReference>
<comment type="caution">
    <text evidence="5">The sequence shown here is derived from an EMBL/GenBank/DDBJ whole genome shotgun (WGS) entry which is preliminary data.</text>
</comment>
<protein>
    <recommendedName>
        <fullName evidence="2">histidine kinase</fullName>
        <ecNumber evidence="2">2.7.13.3</ecNumber>
    </recommendedName>
</protein>
<evidence type="ECO:0000256" key="2">
    <source>
        <dbReference type="ARBA" id="ARBA00012438"/>
    </source>
</evidence>
<feature type="domain" description="Histidine kinase" evidence="4">
    <location>
        <begin position="255"/>
        <end position="351"/>
    </location>
</feature>
<dbReference type="Gene3D" id="3.30.565.10">
    <property type="entry name" value="Histidine kinase-like ATPase, C-terminal domain"/>
    <property type="match status" value="1"/>
</dbReference>
<dbReference type="InterPro" id="IPR050640">
    <property type="entry name" value="Bact_2-comp_sensor_kinase"/>
</dbReference>
<evidence type="ECO:0000256" key="3">
    <source>
        <dbReference type="SAM" id="Phobius"/>
    </source>
</evidence>
<dbReference type="Pfam" id="PF06580">
    <property type="entry name" value="His_kinase"/>
    <property type="match status" value="1"/>
</dbReference>
<dbReference type="SMART" id="SM00387">
    <property type="entry name" value="HATPase_c"/>
    <property type="match status" value="1"/>
</dbReference>
<gene>
    <name evidence="5" type="ORF">ACG04Q_07310</name>
</gene>